<accession>A0A239LW91</accession>
<dbReference type="InterPro" id="IPR011990">
    <property type="entry name" value="TPR-like_helical_dom_sf"/>
</dbReference>
<dbReference type="AlphaFoldDB" id="A0A239LW91"/>
<dbReference type="OrthoDB" id="3213425at2"/>
<sequence>MAQRYYLHAFQLAKEADPRAHAGYVLRILAHQAFDTGHVAVAACVPLAEAARDRMAGHVDRETEALVHLTVARAHAARRDRRPAAQALRQAEKLMDQARKDETPHWAFLGGPAEARLANQTGKALMALGDLAAAERAFAQSVRCWNPLTHPRIHALTAADVGVAQCRQGRVEEACQTWNDALDQMTGIASARTRAAVADVRSHLAVFRQRGVHAAAALDARAAARQAAHA</sequence>
<dbReference type="Gene3D" id="1.25.40.10">
    <property type="entry name" value="Tetratricopeptide repeat domain"/>
    <property type="match status" value="1"/>
</dbReference>
<protein>
    <recommendedName>
        <fullName evidence="3">Tetratricopeptide repeat protein</fullName>
    </recommendedName>
</protein>
<reference evidence="1 2" key="1">
    <citation type="submission" date="2017-06" db="EMBL/GenBank/DDBJ databases">
        <authorList>
            <person name="Kim H.J."/>
            <person name="Triplett B.A."/>
        </authorList>
    </citation>
    <scope>NUCLEOTIDE SEQUENCE [LARGE SCALE GENOMIC DNA]</scope>
    <source>
        <strain evidence="1 2">CGMCC 4.1858</strain>
    </source>
</reference>
<keyword evidence="2" id="KW-1185">Reference proteome</keyword>
<organism evidence="1 2">
    <name type="scientific">Actinacidiphila glaucinigra</name>
    <dbReference type="NCBI Taxonomy" id="235986"/>
    <lineage>
        <taxon>Bacteria</taxon>
        <taxon>Bacillati</taxon>
        <taxon>Actinomycetota</taxon>
        <taxon>Actinomycetes</taxon>
        <taxon>Kitasatosporales</taxon>
        <taxon>Streptomycetaceae</taxon>
        <taxon>Actinacidiphila</taxon>
    </lineage>
</organism>
<evidence type="ECO:0000313" key="1">
    <source>
        <dbReference type="EMBL" id="SNT33979.1"/>
    </source>
</evidence>
<gene>
    <name evidence="1" type="ORF">SAMN05216252_12187</name>
</gene>
<evidence type="ECO:0000313" key="2">
    <source>
        <dbReference type="Proteomes" id="UP000198280"/>
    </source>
</evidence>
<dbReference type="RefSeq" id="WP_089227202.1">
    <property type="nucleotide sequence ID" value="NZ_FZOF01000021.1"/>
</dbReference>
<name>A0A239LW91_9ACTN</name>
<dbReference type="SUPFAM" id="SSF48452">
    <property type="entry name" value="TPR-like"/>
    <property type="match status" value="1"/>
</dbReference>
<dbReference type="EMBL" id="FZOF01000021">
    <property type="protein sequence ID" value="SNT33979.1"/>
    <property type="molecule type" value="Genomic_DNA"/>
</dbReference>
<proteinExistence type="predicted"/>
<evidence type="ECO:0008006" key="3">
    <source>
        <dbReference type="Google" id="ProtNLM"/>
    </source>
</evidence>
<dbReference type="Proteomes" id="UP000198280">
    <property type="component" value="Unassembled WGS sequence"/>
</dbReference>